<comment type="pathway">
    <text evidence="2 11">Cofactor biosynthesis; NAD(+) biosynthesis; deamido-NAD(+) from nicotinate D-ribonucleotide: step 1/1.</text>
</comment>
<keyword evidence="4 11" id="KW-0662">Pyridine nucleotide biosynthesis</keyword>
<dbReference type="GO" id="GO:0016787">
    <property type="term" value="F:hydrolase activity"/>
    <property type="evidence" value="ECO:0007669"/>
    <property type="project" value="UniProtKB-KW"/>
</dbReference>
<evidence type="ECO:0000256" key="3">
    <source>
        <dbReference type="ARBA" id="ARBA00009014"/>
    </source>
</evidence>
<keyword evidence="9 11" id="KW-0520">NAD</keyword>
<dbReference type="CDD" id="cd02165">
    <property type="entry name" value="NMNAT"/>
    <property type="match status" value="1"/>
</dbReference>
<comment type="similarity">
    <text evidence="3 11">Belongs to the NadD family.</text>
</comment>
<evidence type="ECO:0000256" key="5">
    <source>
        <dbReference type="ARBA" id="ARBA00022679"/>
    </source>
</evidence>
<dbReference type="eggNOG" id="COG1057">
    <property type="taxonomic scope" value="Bacteria"/>
</dbReference>
<accession>D2R053</accession>
<dbReference type="EMBL" id="CP001848">
    <property type="protein sequence ID" value="ADB18418.1"/>
    <property type="molecule type" value="Genomic_DNA"/>
</dbReference>
<dbReference type="Gene3D" id="3.40.50.620">
    <property type="entry name" value="HUPs"/>
    <property type="match status" value="1"/>
</dbReference>
<dbReference type="HOGENOM" id="CLU_069765_3_1_0"/>
<dbReference type="GO" id="GO:0004515">
    <property type="term" value="F:nicotinate-nucleotide adenylyltransferase activity"/>
    <property type="evidence" value="ECO:0007669"/>
    <property type="project" value="UniProtKB-UniRule"/>
</dbReference>
<keyword evidence="14" id="KW-1185">Reference proteome</keyword>
<name>D2R053_PIRSD</name>
<evidence type="ECO:0000256" key="2">
    <source>
        <dbReference type="ARBA" id="ARBA00005019"/>
    </source>
</evidence>
<dbReference type="NCBIfam" id="NF000840">
    <property type="entry name" value="PRK00071.1-3"/>
    <property type="match status" value="1"/>
</dbReference>
<dbReference type="Pfam" id="PF01467">
    <property type="entry name" value="CTP_transf_like"/>
    <property type="match status" value="1"/>
</dbReference>
<dbReference type="STRING" id="530564.Psta_3763"/>
<proteinExistence type="inferred from homology"/>
<dbReference type="InterPro" id="IPR004821">
    <property type="entry name" value="Cyt_trans-like"/>
</dbReference>
<evidence type="ECO:0000256" key="8">
    <source>
        <dbReference type="ARBA" id="ARBA00022840"/>
    </source>
</evidence>
<feature type="domain" description="Cytidyltransferase-like" evidence="12">
    <location>
        <begin position="5"/>
        <end position="123"/>
    </location>
</feature>
<dbReference type="PANTHER" id="PTHR39321">
    <property type="entry name" value="NICOTINATE-NUCLEOTIDE ADENYLYLTRANSFERASE-RELATED"/>
    <property type="match status" value="1"/>
</dbReference>
<dbReference type="NCBIfam" id="TIGR00125">
    <property type="entry name" value="cyt_tran_rel"/>
    <property type="match status" value="1"/>
</dbReference>
<comment type="function">
    <text evidence="1 11">Catalyzes the reversible adenylation of nicotinate mononucleotide (NaMN) to nicotinic acid adenine dinucleotide (NaAD).</text>
</comment>
<evidence type="ECO:0000256" key="9">
    <source>
        <dbReference type="ARBA" id="ARBA00023027"/>
    </source>
</evidence>
<protein>
    <recommendedName>
        <fullName evidence="11">Probable nicotinate-nucleotide adenylyltransferase</fullName>
        <ecNumber evidence="11">2.7.7.18</ecNumber>
    </recommendedName>
    <alternativeName>
        <fullName evidence="11">Deamido-NAD(+) diphosphorylase</fullName>
    </alternativeName>
    <alternativeName>
        <fullName evidence="11">Deamido-NAD(+) pyrophosphorylase</fullName>
    </alternativeName>
    <alternativeName>
        <fullName evidence="11">Nicotinate mononucleotide adenylyltransferase</fullName>
        <shortName evidence="11">NaMN adenylyltransferase</shortName>
    </alternativeName>
</protein>
<dbReference type="PANTHER" id="PTHR39321:SF3">
    <property type="entry name" value="PHOSPHOPANTETHEINE ADENYLYLTRANSFERASE"/>
    <property type="match status" value="1"/>
</dbReference>
<evidence type="ECO:0000313" key="13">
    <source>
        <dbReference type="EMBL" id="ADB18418.1"/>
    </source>
</evidence>
<keyword evidence="13" id="KW-0378">Hydrolase</keyword>
<dbReference type="GO" id="GO:0009435">
    <property type="term" value="P:NAD+ biosynthetic process"/>
    <property type="evidence" value="ECO:0007669"/>
    <property type="project" value="UniProtKB-UniRule"/>
</dbReference>
<dbReference type="AlphaFoldDB" id="D2R053"/>
<dbReference type="UniPathway" id="UPA00253">
    <property type="reaction ID" value="UER00332"/>
</dbReference>
<evidence type="ECO:0000256" key="6">
    <source>
        <dbReference type="ARBA" id="ARBA00022695"/>
    </source>
</evidence>
<reference evidence="13 14" key="1">
    <citation type="journal article" date="2009" name="Stand. Genomic Sci.">
        <title>Complete genome sequence of Pirellula staleyi type strain (ATCC 27377).</title>
        <authorList>
            <person name="Clum A."/>
            <person name="Tindall B.J."/>
            <person name="Sikorski J."/>
            <person name="Ivanova N."/>
            <person name="Mavrommatis K."/>
            <person name="Lucas S."/>
            <person name="Glavina del Rio T."/>
            <person name="Nolan M."/>
            <person name="Chen F."/>
            <person name="Tice H."/>
            <person name="Pitluck S."/>
            <person name="Cheng J.F."/>
            <person name="Chertkov O."/>
            <person name="Brettin T."/>
            <person name="Han C."/>
            <person name="Detter J.C."/>
            <person name="Kuske C."/>
            <person name="Bruce D."/>
            <person name="Goodwin L."/>
            <person name="Ovchinikova G."/>
            <person name="Pati A."/>
            <person name="Mikhailova N."/>
            <person name="Chen A."/>
            <person name="Palaniappan K."/>
            <person name="Land M."/>
            <person name="Hauser L."/>
            <person name="Chang Y.J."/>
            <person name="Jeffries C.D."/>
            <person name="Chain P."/>
            <person name="Rohde M."/>
            <person name="Goker M."/>
            <person name="Bristow J."/>
            <person name="Eisen J.A."/>
            <person name="Markowitz V."/>
            <person name="Hugenholtz P."/>
            <person name="Kyrpides N.C."/>
            <person name="Klenk H.P."/>
            <person name="Lapidus A."/>
        </authorList>
    </citation>
    <scope>NUCLEOTIDE SEQUENCE [LARGE SCALE GENOMIC DNA]</scope>
    <source>
        <strain evidence="14">ATCC 27377 / DSM 6068 / ICPB 4128</strain>
    </source>
</reference>
<organism evidence="13 14">
    <name type="scientific">Pirellula staleyi (strain ATCC 27377 / DSM 6068 / ICPB 4128)</name>
    <name type="common">Pirella staleyi</name>
    <dbReference type="NCBI Taxonomy" id="530564"/>
    <lineage>
        <taxon>Bacteria</taxon>
        <taxon>Pseudomonadati</taxon>
        <taxon>Planctomycetota</taxon>
        <taxon>Planctomycetia</taxon>
        <taxon>Pirellulales</taxon>
        <taxon>Pirellulaceae</taxon>
        <taxon>Pirellula</taxon>
    </lineage>
</organism>
<dbReference type="OrthoDB" id="5295945at2"/>
<keyword evidence="7 11" id="KW-0547">Nucleotide-binding</keyword>
<keyword evidence="5 11" id="KW-0808">Transferase</keyword>
<evidence type="ECO:0000256" key="1">
    <source>
        <dbReference type="ARBA" id="ARBA00002324"/>
    </source>
</evidence>
<gene>
    <name evidence="11" type="primary">nadD</name>
    <name evidence="13" type="ordered locus">Psta_3763</name>
</gene>
<dbReference type="NCBIfam" id="TIGR00482">
    <property type="entry name" value="nicotinate (nicotinamide) nucleotide adenylyltransferase"/>
    <property type="match status" value="1"/>
</dbReference>
<sequence>MRIGIYGGSFNPIHFGHLLLAEVCREQAKLDEVWFMPAAMSPHKQNVAMTSGRERLEMVELAISGHPQFRASRLEIDRGGVSYTVETLQALRETNSEHEFFLLMGADSLRDFGTWREPQTICQVALPLVVARGGEPAPSAQHLVEILGEKITAAIEASIVPMPLIELSSRELRERIARGESIRYRVPRAVEQYIREHQLYLSPRT</sequence>
<dbReference type="HAMAP" id="MF_00244">
    <property type="entry name" value="NaMN_adenylyltr"/>
    <property type="match status" value="1"/>
</dbReference>
<evidence type="ECO:0000256" key="4">
    <source>
        <dbReference type="ARBA" id="ARBA00022642"/>
    </source>
</evidence>
<dbReference type="KEGG" id="psl:Psta_3763"/>
<dbReference type="InterPro" id="IPR014729">
    <property type="entry name" value="Rossmann-like_a/b/a_fold"/>
</dbReference>
<keyword evidence="8 11" id="KW-0067">ATP-binding</keyword>
<evidence type="ECO:0000256" key="7">
    <source>
        <dbReference type="ARBA" id="ARBA00022741"/>
    </source>
</evidence>
<dbReference type="InterPro" id="IPR005248">
    <property type="entry name" value="NadD/NMNAT"/>
</dbReference>
<dbReference type="GO" id="GO:0005524">
    <property type="term" value="F:ATP binding"/>
    <property type="evidence" value="ECO:0007669"/>
    <property type="project" value="UniProtKB-KW"/>
</dbReference>
<evidence type="ECO:0000256" key="10">
    <source>
        <dbReference type="ARBA" id="ARBA00048721"/>
    </source>
</evidence>
<comment type="catalytic activity">
    <reaction evidence="10 11">
        <text>nicotinate beta-D-ribonucleotide + ATP + H(+) = deamido-NAD(+) + diphosphate</text>
        <dbReference type="Rhea" id="RHEA:22860"/>
        <dbReference type="ChEBI" id="CHEBI:15378"/>
        <dbReference type="ChEBI" id="CHEBI:30616"/>
        <dbReference type="ChEBI" id="CHEBI:33019"/>
        <dbReference type="ChEBI" id="CHEBI:57502"/>
        <dbReference type="ChEBI" id="CHEBI:58437"/>
        <dbReference type="EC" id="2.7.7.18"/>
    </reaction>
</comment>
<dbReference type="Proteomes" id="UP000001887">
    <property type="component" value="Chromosome"/>
</dbReference>
<evidence type="ECO:0000313" key="14">
    <source>
        <dbReference type="Proteomes" id="UP000001887"/>
    </source>
</evidence>
<dbReference type="SUPFAM" id="SSF52374">
    <property type="entry name" value="Nucleotidylyl transferase"/>
    <property type="match status" value="1"/>
</dbReference>
<evidence type="ECO:0000259" key="12">
    <source>
        <dbReference type="Pfam" id="PF01467"/>
    </source>
</evidence>
<keyword evidence="6 11" id="KW-0548">Nucleotidyltransferase</keyword>
<evidence type="ECO:0000256" key="11">
    <source>
        <dbReference type="HAMAP-Rule" id="MF_00244"/>
    </source>
</evidence>
<dbReference type="EC" id="2.7.7.18" evidence="11"/>